<feature type="domain" description="ADF-H" evidence="7">
    <location>
        <begin position="1024"/>
        <end position="1155"/>
    </location>
</feature>
<dbReference type="InterPro" id="IPR011009">
    <property type="entry name" value="Kinase-like_dom_sf"/>
</dbReference>
<keyword evidence="1" id="KW-0808">Transferase</keyword>
<dbReference type="PANTHER" id="PTHR44329:SF140">
    <property type="entry name" value="INACTIVE PROTEIN TYROSINE KINASE PTKL"/>
    <property type="match status" value="1"/>
</dbReference>
<keyword evidence="2 4" id="KW-0547">Nucleotide-binding</keyword>
<evidence type="ECO:0000256" key="3">
    <source>
        <dbReference type="ARBA" id="ARBA00022840"/>
    </source>
</evidence>
<dbReference type="Pfam" id="PF00241">
    <property type="entry name" value="Cofilin_ADF"/>
    <property type="match status" value="1"/>
</dbReference>
<dbReference type="PANTHER" id="PTHR44329">
    <property type="entry name" value="SERINE/THREONINE-PROTEIN KINASE TNNI3K-RELATED"/>
    <property type="match status" value="1"/>
</dbReference>
<comment type="caution">
    <text evidence="8">The sequence shown here is derived from an EMBL/GenBank/DDBJ whole genome shotgun (WGS) entry which is preliminary data.</text>
</comment>
<feature type="region of interest" description="Disordered" evidence="5">
    <location>
        <begin position="998"/>
        <end position="1017"/>
    </location>
</feature>
<dbReference type="PROSITE" id="PS51263">
    <property type="entry name" value="ADF_H"/>
    <property type="match status" value="1"/>
</dbReference>
<dbReference type="Pfam" id="PF00069">
    <property type="entry name" value="Pkinase"/>
    <property type="match status" value="2"/>
</dbReference>
<evidence type="ECO:0000256" key="5">
    <source>
        <dbReference type="SAM" id="MobiDB-lite"/>
    </source>
</evidence>
<protein>
    <recommendedName>
        <fullName evidence="10">Protein kinase domain-containing protein</fullName>
    </recommendedName>
</protein>
<dbReference type="InterPro" id="IPR029006">
    <property type="entry name" value="ADF-H/Gelsolin-like_dom_sf"/>
</dbReference>
<dbReference type="InterPro" id="IPR008271">
    <property type="entry name" value="Ser/Thr_kinase_AS"/>
</dbReference>
<evidence type="ECO:0000313" key="9">
    <source>
        <dbReference type="Proteomes" id="UP001470230"/>
    </source>
</evidence>
<evidence type="ECO:0008006" key="10">
    <source>
        <dbReference type="Google" id="ProtNLM"/>
    </source>
</evidence>
<dbReference type="InterPro" id="IPR002108">
    <property type="entry name" value="ADF-H"/>
</dbReference>
<dbReference type="Pfam" id="PF07714">
    <property type="entry name" value="PK_Tyr_Ser-Thr"/>
    <property type="match status" value="1"/>
</dbReference>
<evidence type="ECO:0000256" key="1">
    <source>
        <dbReference type="ARBA" id="ARBA00022527"/>
    </source>
</evidence>
<dbReference type="EMBL" id="JAPFFF010000014">
    <property type="protein sequence ID" value="KAK8870875.1"/>
    <property type="molecule type" value="Genomic_DNA"/>
</dbReference>
<dbReference type="SUPFAM" id="SSF56112">
    <property type="entry name" value="Protein kinase-like (PK-like)"/>
    <property type="match status" value="3"/>
</dbReference>
<keyword evidence="1" id="KW-0723">Serine/threonine-protein kinase</keyword>
<evidence type="ECO:0000259" key="6">
    <source>
        <dbReference type="PROSITE" id="PS50011"/>
    </source>
</evidence>
<evidence type="ECO:0000313" key="8">
    <source>
        <dbReference type="EMBL" id="KAK8870875.1"/>
    </source>
</evidence>
<dbReference type="InterPro" id="IPR000719">
    <property type="entry name" value="Prot_kinase_dom"/>
</dbReference>
<gene>
    <name evidence="8" type="ORF">M9Y10_008773</name>
</gene>
<dbReference type="PROSITE" id="PS00108">
    <property type="entry name" value="PROTEIN_KINASE_ST"/>
    <property type="match status" value="1"/>
</dbReference>
<proteinExistence type="predicted"/>
<dbReference type="Gene3D" id="1.10.510.10">
    <property type="entry name" value="Transferase(Phosphotransferase) domain 1"/>
    <property type="match status" value="3"/>
</dbReference>
<dbReference type="InterPro" id="IPR017441">
    <property type="entry name" value="Protein_kinase_ATP_BS"/>
</dbReference>
<feature type="domain" description="Protein kinase" evidence="6">
    <location>
        <begin position="13"/>
        <end position="285"/>
    </location>
</feature>
<dbReference type="SUPFAM" id="SSF55753">
    <property type="entry name" value="Actin depolymerizing proteins"/>
    <property type="match status" value="1"/>
</dbReference>
<accession>A0ABR2IZ27</accession>
<reference evidence="8 9" key="1">
    <citation type="submission" date="2024-04" db="EMBL/GenBank/DDBJ databases">
        <title>Tritrichomonas musculus Genome.</title>
        <authorList>
            <person name="Alves-Ferreira E."/>
            <person name="Grigg M."/>
            <person name="Lorenzi H."/>
            <person name="Galac M."/>
        </authorList>
    </citation>
    <scope>NUCLEOTIDE SEQUENCE [LARGE SCALE GENOMIC DNA]</scope>
    <source>
        <strain evidence="8 9">EAF2021</strain>
    </source>
</reference>
<feature type="domain" description="Protein kinase" evidence="6">
    <location>
        <begin position="335"/>
        <end position="610"/>
    </location>
</feature>
<dbReference type="SMART" id="SM00220">
    <property type="entry name" value="S_TKc"/>
    <property type="match status" value="3"/>
</dbReference>
<dbReference type="PROSITE" id="PS00107">
    <property type="entry name" value="PROTEIN_KINASE_ATP"/>
    <property type="match status" value="1"/>
</dbReference>
<name>A0ABR2IZ27_9EUKA</name>
<dbReference type="PRINTS" id="PR00109">
    <property type="entry name" value="TYRKINASE"/>
</dbReference>
<dbReference type="PROSITE" id="PS50011">
    <property type="entry name" value="PROTEIN_KINASE_DOM"/>
    <property type="match status" value="3"/>
</dbReference>
<dbReference type="InterPro" id="IPR001245">
    <property type="entry name" value="Ser-Thr/Tyr_kinase_cat_dom"/>
</dbReference>
<evidence type="ECO:0000256" key="4">
    <source>
        <dbReference type="PROSITE-ProRule" id="PRU10141"/>
    </source>
</evidence>
<feature type="compositionally biased region" description="Polar residues" evidence="5">
    <location>
        <begin position="998"/>
        <end position="1009"/>
    </location>
</feature>
<dbReference type="InterPro" id="IPR051681">
    <property type="entry name" value="Ser/Thr_Kinases-Pseudokinases"/>
</dbReference>
<feature type="binding site" evidence="4">
    <location>
        <position position="364"/>
    </location>
    <ligand>
        <name>ATP</name>
        <dbReference type="ChEBI" id="CHEBI:30616"/>
    </ligand>
</feature>
<sequence length="1155" mass="133548">MLDKFDFIDINDYRKLKIIGNGSCGKVFRVQEKSSGKLFAAKIFKNVYYKNDNKVDLKQVTREASVYSKIQHPAVARYYGVSPFDFDNEPFPCLILDYYKNQSLRSLIYDQEAGKCPPEWNNTKILINLYGIAAGVAFLHSKNIIYRDLKPDNILEDENYYPKLSDFGISKIIDDGTISYGGIYGTPLYMAPEIVENNEYTFAVDVYAYAILAYQLLVSDDVFPNIKNSAFNILRNIMDGQRPEFTKPIPDCYRSLIESCWDMDPNKRPSFDDIVCDLKNNYEFITEFNVDEEEYYSYIEKIESGIFFSEQVTELIENDDKPLNINVKSIDLNKYTRKKQIGEGAFGVVYEVENKLNKIIYAAKVSKSEIYESVKKDRETVNFIREVTILSKINHPSIMKFIGFSPINFKNVPKPVIITELLKNGTLEDVIELERKGLSNNLWNETKKLINIYGIASSMAYLHSLDILHRDLKPANILVDDYLFPKLADFGLSKDQMCKSEECKQVNPTGLIGTPMYISPEIYNQNNYTKACDVYAFAFIVYEIMTSEVPLIGSNRYQVMWNIMKGIRPSFSFEIPKCYKNLIERCWDMDPNKRPSFDDIVYDLKNDPEFITDLVEEGEFLDYVDMIENKLRISTKFQKVDISIGRDKEEEKVCQNISYGKGFIDIDKFKKQKQNGKNEFWKFYNVTSKNGTFSAKMSIIPLSNFTVKEMQSLINEVAVLSTLDHPSLLKFIGYSSVNFKKEPKPVIITEPILKQTLENIIEMNRKDIRSRQWDSTKILMNIFGIASAMSYLHSFNIIHSELKPGNIFIDIELLPKLTDYGFYTKYQVMKSMTCQSSSKMKNVPNYSAPEILNSEAPSKASDVYSFALIVYELMTKEKPFSHLKTTNEIFFEVVAKSGRPKFPESPKEEIPECFREMIEACWSQDPNQRPTFDNIVNALKTDRRFLANEVNEKEFFRYVEMVENKRKPEMQQKTTLKQSQPIKIRENDFQKVVEENENLNQSPIPQQVSRPLPAKKKNPSTVQAANIEGDSDLSSVYNEIREDGSGTNWILVRFNTAVKKWEFHSKGSGGQEEMKDKMPSDFIGYCYLRTETVNRDINRTYFILIKYVPTGTKMMTKAVMNTKRGEIENVFNYSNITLEIGSKEEISKEISKNLK</sequence>
<keyword evidence="9" id="KW-1185">Reference proteome</keyword>
<organism evidence="8 9">
    <name type="scientific">Tritrichomonas musculus</name>
    <dbReference type="NCBI Taxonomy" id="1915356"/>
    <lineage>
        <taxon>Eukaryota</taxon>
        <taxon>Metamonada</taxon>
        <taxon>Parabasalia</taxon>
        <taxon>Tritrichomonadida</taxon>
        <taxon>Tritrichomonadidae</taxon>
        <taxon>Tritrichomonas</taxon>
    </lineage>
</organism>
<evidence type="ECO:0000259" key="7">
    <source>
        <dbReference type="PROSITE" id="PS51263"/>
    </source>
</evidence>
<evidence type="ECO:0000256" key="2">
    <source>
        <dbReference type="ARBA" id="ARBA00022741"/>
    </source>
</evidence>
<dbReference type="Gene3D" id="3.40.20.10">
    <property type="entry name" value="Severin"/>
    <property type="match status" value="1"/>
</dbReference>
<feature type="domain" description="Protein kinase" evidence="6">
    <location>
        <begin position="669"/>
        <end position="946"/>
    </location>
</feature>
<dbReference type="Proteomes" id="UP001470230">
    <property type="component" value="Unassembled WGS sequence"/>
</dbReference>
<keyword evidence="3 4" id="KW-0067">ATP-binding</keyword>
<keyword evidence="1" id="KW-0418">Kinase</keyword>